<accession>A0A9P5SF91</accession>
<keyword evidence="2" id="KW-1185">Reference proteome</keyword>
<dbReference type="Gene3D" id="3.80.10.10">
    <property type="entry name" value="Ribonuclease Inhibitor"/>
    <property type="match status" value="1"/>
</dbReference>
<protein>
    <submittedName>
        <fullName evidence="1">Uncharacterized protein</fullName>
    </submittedName>
</protein>
<name>A0A9P5SF91_9FUNG</name>
<sequence>MLIHSISHLSKLQNLSIEAQNTIVHVDDVLKVLRANPQVISLHFSSTKLEFSPSKAIMPYTGFVPISDTAPSMLIDLGLHDVKISDEAMLRLLGIPIKMDSDIAMDTAEQAHTLAQLTLASDGPTYRSGIRIFQQCQQLDRVDLQHTNMATLELLQGEFEWPGSESIKALSLDIKHSLMGQQHHHDLDQARKDNIPICTTEEQEQIYERLSTMTSLRHIVISGYPIDTAAIRDISFVTGLQLGHVSITHGRFASMDYNIWKHKIDHWAYNHRETKWHFVLPGHGRAVTFRFGAGKD</sequence>
<dbReference type="Proteomes" id="UP000696485">
    <property type="component" value="Unassembled WGS sequence"/>
</dbReference>
<evidence type="ECO:0000313" key="1">
    <source>
        <dbReference type="EMBL" id="KAF9325672.1"/>
    </source>
</evidence>
<dbReference type="SUPFAM" id="SSF52047">
    <property type="entry name" value="RNI-like"/>
    <property type="match status" value="1"/>
</dbReference>
<dbReference type="EMBL" id="JAAAUY010000889">
    <property type="protein sequence ID" value="KAF9325672.1"/>
    <property type="molecule type" value="Genomic_DNA"/>
</dbReference>
<gene>
    <name evidence="1" type="ORF">BG006_010843</name>
</gene>
<comment type="caution">
    <text evidence="1">The sequence shown here is derived from an EMBL/GenBank/DDBJ whole genome shotgun (WGS) entry which is preliminary data.</text>
</comment>
<evidence type="ECO:0000313" key="2">
    <source>
        <dbReference type="Proteomes" id="UP000696485"/>
    </source>
</evidence>
<dbReference type="AlphaFoldDB" id="A0A9P5SF91"/>
<dbReference type="InterPro" id="IPR032675">
    <property type="entry name" value="LRR_dom_sf"/>
</dbReference>
<organism evidence="1 2">
    <name type="scientific">Podila minutissima</name>
    <dbReference type="NCBI Taxonomy" id="64525"/>
    <lineage>
        <taxon>Eukaryota</taxon>
        <taxon>Fungi</taxon>
        <taxon>Fungi incertae sedis</taxon>
        <taxon>Mucoromycota</taxon>
        <taxon>Mortierellomycotina</taxon>
        <taxon>Mortierellomycetes</taxon>
        <taxon>Mortierellales</taxon>
        <taxon>Mortierellaceae</taxon>
        <taxon>Podila</taxon>
    </lineage>
</organism>
<reference evidence="1" key="1">
    <citation type="journal article" date="2020" name="Fungal Divers.">
        <title>Resolving the Mortierellaceae phylogeny through synthesis of multi-gene phylogenetics and phylogenomics.</title>
        <authorList>
            <person name="Vandepol N."/>
            <person name="Liber J."/>
            <person name="Desiro A."/>
            <person name="Na H."/>
            <person name="Kennedy M."/>
            <person name="Barry K."/>
            <person name="Grigoriev I.V."/>
            <person name="Miller A.N."/>
            <person name="O'Donnell K."/>
            <person name="Stajich J.E."/>
            <person name="Bonito G."/>
        </authorList>
    </citation>
    <scope>NUCLEOTIDE SEQUENCE</scope>
    <source>
        <strain evidence="1">NVP1</strain>
    </source>
</reference>
<feature type="non-terminal residue" evidence="1">
    <location>
        <position position="296"/>
    </location>
</feature>
<proteinExistence type="predicted"/>